<keyword evidence="2" id="KW-0809">Transit peptide</keyword>
<dbReference type="eggNOG" id="COG5459">
    <property type="taxonomic scope" value="Bacteria"/>
</dbReference>
<dbReference type="InterPro" id="IPR029063">
    <property type="entry name" value="SAM-dependent_MTases_sf"/>
</dbReference>
<evidence type="ECO:0000256" key="2">
    <source>
        <dbReference type="ARBA" id="ARBA00022946"/>
    </source>
</evidence>
<dbReference type="GO" id="GO:0003735">
    <property type="term" value="F:structural constituent of ribosome"/>
    <property type="evidence" value="ECO:0007669"/>
    <property type="project" value="TreeGrafter"/>
</dbReference>
<dbReference type="KEGG" id="kfl:Kfla_2484"/>
<reference evidence="6" key="1">
    <citation type="submission" date="2009-09" db="EMBL/GenBank/DDBJ databases">
        <title>The complete genome of Kribbella flavida DSM 17836.</title>
        <authorList>
            <consortium name="US DOE Joint Genome Institute (JGI-PGF)"/>
            <person name="Lucas S."/>
            <person name="Copeland A."/>
            <person name="Lapidus A."/>
            <person name="Glavina del Rio T."/>
            <person name="Dalin E."/>
            <person name="Tice H."/>
            <person name="Bruce D."/>
            <person name="Goodwin L."/>
            <person name="Pitluck S."/>
            <person name="Kyrpides N."/>
            <person name="Mavromatis K."/>
            <person name="Ivanova N."/>
            <person name="Saunders E."/>
            <person name="Brettin T."/>
            <person name="Detter J.C."/>
            <person name="Han C."/>
            <person name="Larimer F."/>
            <person name="Land M."/>
            <person name="Hauser L."/>
            <person name="Markowitz V."/>
            <person name="Cheng J.-F."/>
            <person name="Hugenholtz P."/>
            <person name="Woyke T."/>
            <person name="Wu D."/>
            <person name="Pukall R."/>
            <person name="Klenk H.-P."/>
            <person name="Eisen J.A."/>
        </authorList>
    </citation>
    <scope>NUCLEOTIDE SEQUENCE [LARGE SCALE GENOMIC DNA]</scope>
    <source>
        <strain evidence="6">DSM 17836 / JCM 10339 / NBRC 14399</strain>
    </source>
</reference>
<sequence length="331" mass="35234">MADLPQDLRTALDAVLSNAPSKELSASFQRLSTRYREEQAATAPIMATPTDVVTYSAYRMPATFAAVRSALEQVAAVLPEFGPANQLDLGGGTGAAIWAAADTWPSLSAVTVLEQVTEAIALGKKLARGAASPAVRGASWIPGRLDQSAAFEPADLVTVSYVLSELSATQQQDLVARLCAQQGLVVLVEPGTPGGYERIVAARDQLIAAGHSVIAPCPHDLACPIPRGRDWCHFTSRVNRSAVHRRTKGAELGFEDEKFSYVVTSAVARGQAGNRVLRHPQQRKGLVSLRLCTDAGQLQEAIVSKRQGPLYRAARDTEFGDPWPPLGDAGS</sequence>
<dbReference type="Proteomes" id="UP000007967">
    <property type="component" value="Chromosome"/>
</dbReference>
<dbReference type="GO" id="GO:0051536">
    <property type="term" value="F:iron-sulfur cluster binding"/>
    <property type="evidence" value="ECO:0007669"/>
    <property type="project" value="UniProtKB-KW"/>
</dbReference>
<protein>
    <submittedName>
        <fullName evidence="5">Ribosomal small subunit Rsm22</fullName>
    </submittedName>
</protein>
<dbReference type="InterPro" id="IPR015324">
    <property type="entry name" value="Ribosomal_Rsm22-like"/>
</dbReference>
<keyword evidence="3" id="KW-0408">Iron</keyword>
<evidence type="ECO:0000313" key="6">
    <source>
        <dbReference type="Proteomes" id="UP000007967"/>
    </source>
</evidence>
<dbReference type="STRING" id="479435.Kfla_2484"/>
<reference evidence="5 6" key="2">
    <citation type="journal article" date="2010" name="Stand. Genomic Sci.">
        <title>Complete genome sequence of Kribbella flavida type strain (IFO 14399).</title>
        <authorList>
            <person name="Pukall R."/>
            <person name="Lapidus A."/>
            <person name="Glavina Del Rio T."/>
            <person name="Copeland A."/>
            <person name="Tice H."/>
            <person name="Cheng J.-F."/>
            <person name="Lucas S."/>
            <person name="Chen F."/>
            <person name="Nolan M."/>
            <person name="LaButti K."/>
            <person name="Pati A."/>
            <person name="Ivanova N."/>
            <person name="Mavrommatis K."/>
            <person name="Mikhailova N."/>
            <person name="Pitluck S."/>
            <person name="Bruce D."/>
            <person name="Goodwin L."/>
            <person name="Land M."/>
            <person name="Hauser L."/>
            <person name="Chang Y.-J."/>
            <person name="Jeffries C.D."/>
            <person name="Chen A."/>
            <person name="Palaniappan K."/>
            <person name="Chain P."/>
            <person name="Rohde M."/>
            <person name="Goeker M."/>
            <person name="Bristow J."/>
            <person name="Eisen J.A."/>
            <person name="Markowitz V."/>
            <person name="Hugenholtz P."/>
            <person name="Kyrpides N.C."/>
            <person name="Klenk H.-P."/>
            <person name="Brettin T."/>
        </authorList>
    </citation>
    <scope>NUCLEOTIDE SEQUENCE [LARGE SCALE GENOMIC DNA]</scope>
    <source>
        <strain evidence="6">DSM 17836 / JCM 10339 / NBRC 14399</strain>
    </source>
</reference>
<dbReference type="Gene3D" id="3.40.50.150">
    <property type="entry name" value="Vaccinia Virus protein VP39"/>
    <property type="match status" value="1"/>
</dbReference>
<gene>
    <name evidence="5" type="ordered locus">Kfla_2484</name>
</gene>
<dbReference type="AlphaFoldDB" id="D2PWA6"/>
<dbReference type="InterPro" id="IPR052571">
    <property type="entry name" value="Mt_RNA_Methyltransferase"/>
</dbReference>
<dbReference type="GO" id="GO:0006412">
    <property type="term" value="P:translation"/>
    <property type="evidence" value="ECO:0007669"/>
    <property type="project" value="InterPro"/>
</dbReference>
<dbReference type="PANTHER" id="PTHR13184:SF5">
    <property type="entry name" value="METHYLTRANSFERASE-LIKE PROTEIN 17, MITOCHONDRIAL"/>
    <property type="match status" value="1"/>
</dbReference>
<dbReference type="GO" id="GO:0008168">
    <property type="term" value="F:methyltransferase activity"/>
    <property type="evidence" value="ECO:0007669"/>
    <property type="project" value="InterPro"/>
</dbReference>
<keyword evidence="6" id="KW-1185">Reference proteome</keyword>
<dbReference type="RefSeq" id="WP_012920114.1">
    <property type="nucleotide sequence ID" value="NC_013729.1"/>
</dbReference>
<proteinExistence type="predicted"/>
<dbReference type="SUPFAM" id="SSF53335">
    <property type="entry name" value="S-adenosyl-L-methionine-dependent methyltransferases"/>
    <property type="match status" value="1"/>
</dbReference>
<dbReference type="Pfam" id="PF09243">
    <property type="entry name" value="Rsm22"/>
    <property type="match status" value="1"/>
</dbReference>
<dbReference type="GO" id="GO:0046872">
    <property type="term" value="F:metal ion binding"/>
    <property type="evidence" value="ECO:0007669"/>
    <property type="project" value="UniProtKB-KW"/>
</dbReference>
<evidence type="ECO:0000313" key="5">
    <source>
        <dbReference type="EMBL" id="ADB31558.1"/>
    </source>
</evidence>
<organism evidence="5 6">
    <name type="scientific">Kribbella flavida (strain DSM 17836 / JCM 10339 / NBRC 14399)</name>
    <dbReference type="NCBI Taxonomy" id="479435"/>
    <lineage>
        <taxon>Bacteria</taxon>
        <taxon>Bacillati</taxon>
        <taxon>Actinomycetota</taxon>
        <taxon>Actinomycetes</taxon>
        <taxon>Propionibacteriales</taxon>
        <taxon>Kribbellaceae</taxon>
        <taxon>Kribbella</taxon>
    </lineage>
</organism>
<dbReference type="GO" id="GO:0015935">
    <property type="term" value="C:small ribosomal subunit"/>
    <property type="evidence" value="ECO:0007669"/>
    <property type="project" value="TreeGrafter"/>
</dbReference>
<dbReference type="EMBL" id="CP001736">
    <property type="protein sequence ID" value="ADB31558.1"/>
    <property type="molecule type" value="Genomic_DNA"/>
</dbReference>
<name>D2PWA6_KRIFD</name>
<evidence type="ECO:0000256" key="1">
    <source>
        <dbReference type="ARBA" id="ARBA00022723"/>
    </source>
</evidence>
<evidence type="ECO:0000256" key="4">
    <source>
        <dbReference type="ARBA" id="ARBA00023014"/>
    </source>
</evidence>
<keyword evidence="1" id="KW-0479">Metal-binding</keyword>
<evidence type="ECO:0000256" key="3">
    <source>
        <dbReference type="ARBA" id="ARBA00023004"/>
    </source>
</evidence>
<dbReference type="HOGENOM" id="CLU_072591_0_0_11"/>
<accession>D2PWA6</accession>
<dbReference type="PANTHER" id="PTHR13184">
    <property type="entry name" value="37S RIBOSOMAL PROTEIN S22"/>
    <property type="match status" value="1"/>
</dbReference>
<keyword evidence="4" id="KW-0411">Iron-sulfur</keyword>